<feature type="compositionally biased region" description="Basic and acidic residues" evidence="1">
    <location>
        <begin position="970"/>
        <end position="979"/>
    </location>
</feature>
<feature type="compositionally biased region" description="Basic and acidic residues" evidence="1">
    <location>
        <begin position="892"/>
        <end position="907"/>
    </location>
</feature>
<feature type="compositionally biased region" description="Basic and acidic residues" evidence="1">
    <location>
        <begin position="916"/>
        <end position="933"/>
    </location>
</feature>
<keyword evidence="3" id="KW-1185">Reference proteome</keyword>
<feature type="compositionally biased region" description="Basic and acidic residues" evidence="1">
    <location>
        <begin position="577"/>
        <end position="587"/>
    </location>
</feature>
<feature type="region of interest" description="Disordered" evidence="1">
    <location>
        <begin position="189"/>
        <end position="208"/>
    </location>
</feature>
<feature type="region of interest" description="Disordered" evidence="1">
    <location>
        <begin position="856"/>
        <end position="933"/>
    </location>
</feature>
<dbReference type="GO" id="GO:0060271">
    <property type="term" value="P:cilium assembly"/>
    <property type="evidence" value="ECO:0007669"/>
    <property type="project" value="TreeGrafter"/>
</dbReference>
<evidence type="ECO:0000256" key="1">
    <source>
        <dbReference type="SAM" id="MobiDB-lite"/>
    </source>
</evidence>
<feature type="region of interest" description="Disordered" evidence="1">
    <location>
        <begin position="447"/>
        <end position="622"/>
    </location>
</feature>
<dbReference type="RefSeq" id="XP_055882885.1">
    <property type="nucleotide sequence ID" value="XM_056026910.1"/>
</dbReference>
<dbReference type="PANTHER" id="PTHR22736">
    <property type="entry name" value="COILED-COIL DOMAIN-CONTAINING PROTEIN 66"/>
    <property type="match status" value="1"/>
</dbReference>
<feature type="region of interest" description="Disordered" evidence="1">
    <location>
        <begin position="147"/>
        <end position="177"/>
    </location>
</feature>
<reference evidence="4" key="1">
    <citation type="submission" date="2025-08" db="UniProtKB">
        <authorList>
            <consortium name="RefSeq"/>
        </authorList>
    </citation>
    <scope>IDENTIFICATION</scope>
</reference>
<feature type="compositionally biased region" description="Polar residues" evidence="1">
    <location>
        <begin position="281"/>
        <end position="300"/>
    </location>
</feature>
<dbReference type="Proteomes" id="UP001165740">
    <property type="component" value="Chromosome 4"/>
</dbReference>
<feature type="compositionally biased region" description="Basic and acidic residues" evidence="1">
    <location>
        <begin position="447"/>
        <end position="484"/>
    </location>
</feature>
<feature type="region of interest" description="Disordered" evidence="1">
    <location>
        <begin position="947"/>
        <end position="1027"/>
    </location>
</feature>
<feature type="domain" description="CCDC66" evidence="2">
    <location>
        <begin position="545"/>
        <end position="689"/>
    </location>
</feature>
<organism evidence="3 4">
    <name type="scientific">Biomphalaria glabrata</name>
    <name type="common">Bloodfluke planorb</name>
    <name type="synonym">Freshwater snail</name>
    <dbReference type="NCBI Taxonomy" id="6526"/>
    <lineage>
        <taxon>Eukaryota</taxon>
        <taxon>Metazoa</taxon>
        <taxon>Spiralia</taxon>
        <taxon>Lophotrochozoa</taxon>
        <taxon>Mollusca</taxon>
        <taxon>Gastropoda</taxon>
        <taxon>Heterobranchia</taxon>
        <taxon>Euthyneura</taxon>
        <taxon>Panpulmonata</taxon>
        <taxon>Hygrophila</taxon>
        <taxon>Lymnaeoidea</taxon>
        <taxon>Planorbidae</taxon>
        <taxon>Biomphalaria</taxon>
    </lineage>
</organism>
<feature type="compositionally biased region" description="Basic and acidic residues" evidence="1">
    <location>
        <begin position="306"/>
        <end position="321"/>
    </location>
</feature>
<feature type="compositionally biased region" description="Basic and acidic residues" evidence="1">
    <location>
        <begin position="189"/>
        <end position="202"/>
    </location>
</feature>
<sequence>MNRIGPSGAIHLAINKNLDGHGIFWQSKENNKPGSKKIDYKTRKLRHPIRQPNEEEIFAQMEAQKEEEKKKFNKSNKDFIKQNRQRFKSKSQEQQVHPGTQIRPGTVTLTQDQLTALLASLGKTGIAADKDSPIKIKIDAASNKIEVEQMDHNQNRNKTDLKQVDKRHEQADSDSEAEIGIGALLEQQNKETKQAHQKKSSEHNVSFGNTQVVETKQESRADNAQGSDNLPVNIPWKHLTVAERKRLQWAREKAELQQEYNPWGKPGAGAPTKKQEETETVSHQPTTSHLVPTSNQNTARSFVDPEMQRKQGDTQEELLSKKEMERKKWIAELDQQREEQRIKKQLEKERDKTGVQDQWADRFVYHKTFEQISPRHAQASQKMKEQSYAPAQAKQSEAALESHAPPAAMRSSIVVGTGTLNDKRYDGTKAEEKKKWLQELEMQREEQGLAKLAQKERDKQEDGTWADRYRTDNSKQVTHQDGRQNEGVWMDPHPSQNRRHRGTVEGSGATEGVWLDPYPSDHKKLHPQSNEVPHVGQPHRQEPHRTNSAPDSTLPPLQKETEQPSHIRGQGLFIDPVTRREQEEKRKAQLAHQAKVKAQIEEKERKKKEEKMKKMQEDLEEERKLQMERDLMNRQTEFEQKKLRDREELRQKQIDVLKSALDEAQEKAVEDKNVRRLQHLQQHGHDVSQLKAKYKESSATSCPQLKSPVVASALQNSELSSVIREELPASPRKKEFEMSSIPGLGYDVTETLNRQTQPASPPSYLPVDLNGTSRFDPAELSDRNLGQTYSFDPYIENRVLTPSRFRDPARPTDLSDSPRREFGTQTLELKDLKALLEKLPEDVQIEYKMKVEEALREKESVKHAPSRKVHTRVVEEVKEARKPKVKAVQSAPKEKTLGIKERPDWNQRRRKTVVKNSEKDPFYEEKREEAEARRLKRERQLMYLQELNRERIPNLSKSPGRSPRAPSPEPVKEVGERGRKTQKRLPPTDTLKDTSPNVVALLNEDRKKKISPRSASPPIPSIKHKAHGVADPANDPYHYINSYLRNSQGENRYGDVPLEPHSDEFVPFMRTTEVLDPSRADEPVEISRENSRMERARRAYYENLHPANKGKKVDIYQDSERETALKASQNLAGATYVTPRQDMILQQLSSLKRTLMQRQKELEDYMLPSELEHEAMRG</sequence>
<dbReference type="AlphaFoldDB" id="A0A9W3A6Q0"/>
<gene>
    <name evidence="4" type="primary">LOC106078137</name>
</gene>
<dbReference type="PANTHER" id="PTHR22736:SF2">
    <property type="entry name" value="COILED-COIL DOMAIN-CONTAINING PROTEIN 66"/>
    <property type="match status" value="1"/>
</dbReference>
<proteinExistence type="predicted"/>
<dbReference type="InterPro" id="IPR039183">
    <property type="entry name" value="CCD66"/>
</dbReference>
<feature type="region of interest" description="Disordered" evidence="1">
    <location>
        <begin position="259"/>
        <end position="321"/>
    </location>
</feature>
<feature type="region of interest" description="Disordered" evidence="1">
    <location>
        <begin position="374"/>
        <end position="429"/>
    </location>
</feature>
<dbReference type="GO" id="GO:0005874">
    <property type="term" value="C:microtubule"/>
    <property type="evidence" value="ECO:0007669"/>
    <property type="project" value="TreeGrafter"/>
</dbReference>
<name>A0A9W3A6Q0_BIOGL</name>
<dbReference type="InterPro" id="IPR040467">
    <property type="entry name" value="CCDC66_dom"/>
</dbReference>
<dbReference type="GeneID" id="106078137"/>
<feature type="compositionally biased region" description="Basic and acidic residues" evidence="1">
    <location>
        <begin position="147"/>
        <end position="171"/>
    </location>
</feature>
<dbReference type="Pfam" id="PF15236">
    <property type="entry name" value="CCDC66"/>
    <property type="match status" value="1"/>
</dbReference>
<evidence type="ECO:0000313" key="3">
    <source>
        <dbReference type="Proteomes" id="UP001165740"/>
    </source>
</evidence>
<dbReference type="GO" id="GO:0008017">
    <property type="term" value="F:microtubule binding"/>
    <property type="evidence" value="ECO:0007669"/>
    <property type="project" value="TreeGrafter"/>
</dbReference>
<evidence type="ECO:0000259" key="2">
    <source>
        <dbReference type="Pfam" id="PF15236"/>
    </source>
</evidence>
<evidence type="ECO:0000313" key="4">
    <source>
        <dbReference type="RefSeq" id="XP_055882885.1"/>
    </source>
</evidence>
<protein>
    <submittedName>
        <fullName evidence="4">Trichohyalin-like isoform X4</fullName>
    </submittedName>
</protein>
<feature type="compositionally biased region" description="Basic and acidic residues" evidence="1">
    <location>
        <begin position="872"/>
        <end position="882"/>
    </location>
</feature>
<accession>A0A9W3A6Q0</accession>
<dbReference type="GO" id="GO:0005929">
    <property type="term" value="C:cilium"/>
    <property type="evidence" value="ECO:0007669"/>
    <property type="project" value="TreeGrafter"/>
</dbReference>
<feature type="compositionally biased region" description="Basic and acidic residues" evidence="1">
    <location>
        <begin position="598"/>
        <end position="622"/>
    </location>
</feature>